<dbReference type="NCBIfam" id="NF005791">
    <property type="entry name" value="PRK07627.1"/>
    <property type="match status" value="1"/>
</dbReference>
<dbReference type="Gene3D" id="2.30.40.10">
    <property type="entry name" value="Urease, subunit C, domain 1"/>
    <property type="match status" value="1"/>
</dbReference>
<feature type="domain" description="Dihydroorotase catalytic" evidence="5">
    <location>
        <begin position="51"/>
        <end position="236"/>
    </location>
</feature>
<dbReference type="InterPro" id="IPR004722">
    <property type="entry name" value="DHOase"/>
</dbReference>
<name>A0A3B1BVZ1_9ZZZZ</name>
<dbReference type="PANTHER" id="PTHR43668:SF2">
    <property type="entry name" value="ALLANTOINASE"/>
    <property type="match status" value="1"/>
</dbReference>
<dbReference type="GO" id="GO:0005737">
    <property type="term" value="C:cytoplasm"/>
    <property type="evidence" value="ECO:0007669"/>
    <property type="project" value="TreeGrafter"/>
</dbReference>
<evidence type="ECO:0000256" key="4">
    <source>
        <dbReference type="ARBA" id="ARBA00022975"/>
    </source>
</evidence>
<dbReference type="EMBL" id="UOFX01000075">
    <property type="protein sequence ID" value="VAX10575.1"/>
    <property type="molecule type" value="Genomic_DNA"/>
</dbReference>
<dbReference type="InterPro" id="IPR050138">
    <property type="entry name" value="DHOase/Allantoinase_Hydrolase"/>
</dbReference>
<keyword evidence="3 6" id="KW-0378">Hydrolase</keyword>
<keyword evidence="2" id="KW-0479">Metal-binding</keyword>
<proteinExistence type="predicted"/>
<evidence type="ECO:0000313" key="6">
    <source>
        <dbReference type="EMBL" id="VAX10575.1"/>
    </source>
</evidence>
<dbReference type="GO" id="GO:0006221">
    <property type="term" value="P:pyrimidine nucleotide biosynthetic process"/>
    <property type="evidence" value="ECO:0007669"/>
    <property type="project" value="UniProtKB-KW"/>
</dbReference>
<sequence length="425" mass="45470">MNLHIQNGRLVDAAQKIDGVCDLYLADGKVLAIGDPPEGFKAELVIDATDKVVCPGLVDMHAHLREPGNSHKGTIASESAAAVAGGITSLCCPPDTKPVTDTTAVVELIRLKAEKAAKANVYVMGALTKGLNGKEISAMQSLKEAGCIGLSNGHHPIKNTQVLRRAMEYAKTMEITLFLHAEDPWLSEGGCAHEGVMSTRMGLTGIPSCAEEAEVAKLLQLVEMTGARVHFCQLSTAKAVQMISRAQFDGLPISADVAAHQLQLSHIDIAEFNSLCHVQPPLRSERDRDGLRDGIMRGVIGVICSDHQPHDKDAKLAPFAETEPGISALESLLPLALRMADLEMSLIDIIASLTITPAKILGIPAGSLEIGCTADICIFDPEEYWMLSEQSMLSSGKNNPFIGRELKGRVHYTLLAGAVTYQLSD</sequence>
<dbReference type="Gene3D" id="3.20.20.140">
    <property type="entry name" value="Metal-dependent hydrolases"/>
    <property type="match status" value="1"/>
</dbReference>
<dbReference type="PANTHER" id="PTHR43668">
    <property type="entry name" value="ALLANTOINASE"/>
    <property type="match status" value="1"/>
</dbReference>
<dbReference type="Pfam" id="PF12890">
    <property type="entry name" value="DHOase"/>
    <property type="match status" value="1"/>
</dbReference>
<dbReference type="SUPFAM" id="SSF51556">
    <property type="entry name" value="Metallo-dependent hydrolases"/>
    <property type="match status" value="1"/>
</dbReference>
<dbReference type="InterPro" id="IPR002195">
    <property type="entry name" value="Dihydroorotase_CS"/>
</dbReference>
<dbReference type="GO" id="GO:0046872">
    <property type="term" value="F:metal ion binding"/>
    <property type="evidence" value="ECO:0007669"/>
    <property type="project" value="UniProtKB-KW"/>
</dbReference>
<dbReference type="SUPFAM" id="SSF51338">
    <property type="entry name" value="Composite domain of metallo-dependent hydrolases"/>
    <property type="match status" value="1"/>
</dbReference>
<protein>
    <submittedName>
        <fullName evidence="6">Dihydroorotase</fullName>
        <ecNumber evidence="6">3.5.2.3</ecNumber>
    </submittedName>
</protein>
<dbReference type="InterPro" id="IPR024403">
    <property type="entry name" value="DHOase_cat"/>
</dbReference>
<evidence type="ECO:0000259" key="5">
    <source>
        <dbReference type="Pfam" id="PF12890"/>
    </source>
</evidence>
<evidence type="ECO:0000256" key="2">
    <source>
        <dbReference type="ARBA" id="ARBA00022723"/>
    </source>
</evidence>
<organism evidence="6">
    <name type="scientific">hydrothermal vent metagenome</name>
    <dbReference type="NCBI Taxonomy" id="652676"/>
    <lineage>
        <taxon>unclassified sequences</taxon>
        <taxon>metagenomes</taxon>
        <taxon>ecological metagenomes</taxon>
    </lineage>
</organism>
<dbReference type="InterPro" id="IPR032466">
    <property type="entry name" value="Metal_Hydrolase"/>
</dbReference>
<evidence type="ECO:0000256" key="3">
    <source>
        <dbReference type="ARBA" id="ARBA00022801"/>
    </source>
</evidence>
<dbReference type="CDD" id="cd01317">
    <property type="entry name" value="DHOase_IIa"/>
    <property type="match status" value="1"/>
</dbReference>
<dbReference type="InterPro" id="IPR011059">
    <property type="entry name" value="Metal-dep_hydrolase_composite"/>
</dbReference>
<comment type="cofactor">
    <cofactor evidence="1">
        <name>Zn(2+)</name>
        <dbReference type="ChEBI" id="CHEBI:29105"/>
    </cofactor>
</comment>
<gene>
    <name evidence="6" type="ORF">MNBD_GAMMA26-698</name>
</gene>
<dbReference type="GO" id="GO:0004151">
    <property type="term" value="F:dihydroorotase activity"/>
    <property type="evidence" value="ECO:0007669"/>
    <property type="project" value="UniProtKB-EC"/>
</dbReference>
<dbReference type="GO" id="GO:0006145">
    <property type="term" value="P:purine nucleobase catabolic process"/>
    <property type="evidence" value="ECO:0007669"/>
    <property type="project" value="TreeGrafter"/>
</dbReference>
<dbReference type="EC" id="3.5.2.3" evidence="6"/>
<accession>A0A3B1BVZ1</accession>
<evidence type="ECO:0000256" key="1">
    <source>
        <dbReference type="ARBA" id="ARBA00001947"/>
    </source>
</evidence>
<dbReference type="PROSITE" id="PS00482">
    <property type="entry name" value="DIHYDROOROTASE_1"/>
    <property type="match status" value="1"/>
</dbReference>
<keyword evidence="4" id="KW-0665">Pyrimidine biosynthesis</keyword>
<reference evidence="6" key="1">
    <citation type="submission" date="2018-06" db="EMBL/GenBank/DDBJ databases">
        <authorList>
            <person name="Zhirakovskaya E."/>
        </authorList>
    </citation>
    <scope>NUCLEOTIDE SEQUENCE</scope>
</reference>
<dbReference type="AlphaFoldDB" id="A0A3B1BVZ1"/>
<dbReference type="NCBIfam" id="TIGR00857">
    <property type="entry name" value="pyrC_multi"/>
    <property type="match status" value="1"/>
</dbReference>
<dbReference type="GO" id="GO:0004038">
    <property type="term" value="F:allantoinase activity"/>
    <property type="evidence" value="ECO:0007669"/>
    <property type="project" value="TreeGrafter"/>
</dbReference>